<accession>A0A0B1SFX7</accession>
<sequence length="78" mass="9187">MFRLFYPQQDFPTESEDEAESSSKPPTTRSRRCARITEADLLREQFLLCQEQRSFFQHLNAHTTGDVFFYTFGAKRSS</sequence>
<organism evidence="2 3">
    <name type="scientific">Oesophagostomum dentatum</name>
    <name type="common">Nodular worm</name>
    <dbReference type="NCBI Taxonomy" id="61180"/>
    <lineage>
        <taxon>Eukaryota</taxon>
        <taxon>Metazoa</taxon>
        <taxon>Ecdysozoa</taxon>
        <taxon>Nematoda</taxon>
        <taxon>Chromadorea</taxon>
        <taxon>Rhabditida</taxon>
        <taxon>Rhabditina</taxon>
        <taxon>Rhabditomorpha</taxon>
        <taxon>Strongyloidea</taxon>
        <taxon>Strongylidae</taxon>
        <taxon>Oesophagostomum</taxon>
    </lineage>
</organism>
<dbReference type="EMBL" id="KN577019">
    <property type="protein sequence ID" value="KHJ82796.1"/>
    <property type="molecule type" value="Genomic_DNA"/>
</dbReference>
<evidence type="ECO:0000313" key="3">
    <source>
        <dbReference type="Proteomes" id="UP000053660"/>
    </source>
</evidence>
<evidence type="ECO:0000256" key="1">
    <source>
        <dbReference type="SAM" id="MobiDB-lite"/>
    </source>
</evidence>
<gene>
    <name evidence="2" type="ORF">OESDEN_17509</name>
</gene>
<dbReference type="Proteomes" id="UP000053660">
    <property type="component" value="Unassembled WGS sequence"/>
</dbReference>
<feature type="region of interest" description="Disordered" evidence="1">
    <location>
        <begin position="1"/>
        <end position="32"/>
    </location>
</feature>
<name>A0A0B1SFX7_OESDE</name>
<keyword evidence="3" id="KW-1185">Reference proteome</keyword>
<evidence type="ECO:0000313" key="2">
    <source>
        <dbReference type="EMBL" id="KHJ82796.1"/>
    </source>
</evidence>
<proteinExistence type="predicted"/>
<dbReference type="AlphaFoldDB" id="A0A0B1SFX7"/>
<protein>
    <submittedName>
        <fullName evidence="2">Uncharacterized protein</fullName>
    </submittedName>
</protein>
<reference evidence="2 3" key="1">
    <citation type="submission" date="2014-03" db="EMBL/GenBank/DDBJ databases">
        <title>Draft genome of the hookworm Oesophagostomum dentatum.</title>
        <authorList>
            <person name="Mitreva M."/>
        </authorList>
    </citation>
    <scope>NUCLEOTIDE SEQUENCE [LARGE SCALE GENOMIC DNA]</scope>
    <source>
        <strain evidence="2 3">OD-Hann</strain>
    </source>
</reference>